<dbReference type="InterPro" id="IPR000704">
    <property type="entry name" value="Casein_kinase_II_reg-sub"/>
</dbReference>
<dbReference type="SUPFAM" id="SSF57798">
    <property type="entry name" value="Casein kinase II beta subunit"/>
    <property type="match status" value="1"/>
</dbReference>
<dbReference type="InterPro" id="IPR035991">
    <property type="entry name" value="Casein_kinase_II_beta-like"/>
</dbReference>
<dbReference type="InterPro" id="IPR016149">
    <property type="entry name" value="Casein_kin_II_reg-sub_N"/>
</dbReference>
<dbReference type="GO" id="GO:0034456">
    <property type="term" value="C:UTP-C complex"/>
    <property type="evidence" value="ECO:0007669"/>
    <property type="project" value="TreeGrafter"/>
</dbReference>
<comment type="subunit">
    <text evidence="3">Tetramer of two alpha and two beta subunits.</text>
</comment>
<dbReference type="Gene3D" id="2.20.25.20">
    <property type="match status" value="1"/>
</dbReference>
<dbReference type="GO" id="GO:0005956">
    <property type="term" value="C:protein kinase CK2 complex"/>
    <property type="evidence" value="ECO:0007669"/>
    <property type="project" value="UniProtKB-UniRule"/>
</dbReference>
<evidence type="ECO:0000313" key="5">
    <source>
        <dbReference type="EMBL" id="WFD34070.1"/>
    </source>
</evidence>
<dbReference type="EMBL" id="CP119877">
    <property type="protein sequence ID" value="WFD34070.1"/>
    <property type="molecule type" value="Genomic_DNA"/>
</dbReference>
<dbReference type="PANTHER" id="PTHR11740:SF0">
    <property type="entry name" value="CASEIN KINASE II SUBUNIT BETA"/>
    <property type="match status" value="1"/>
</dbReference>
<comment type="similarity">
    <text evidence="1 3">Belongs to the casein kinase 2 subunit beta family.</text>
</comment>
<dbReference type="GO" id="GO:0005737">
    <property type="term" value="C:cytoplasm"/>
    <property type="evidence" value="ECO:0007669"/>
    <property type="project" value="TreeGrafter"/>
</dbReference>
<dbReference type="PANTHER" id="PTHR11740">
    <property type="entry name" value="CASEIN KINASE II SUBUNIT BETA"/>
    <property type="match status" value="1"/>
</dbReference>
<evidence type="ECO:0000256" key="3">
    <source>
        <dbReference type="RuleBase" id="RU361268"/>
    </source>
</evidence>
<dbReference type="Proteomes" id="UP001219933">
    <property type="component" value="Chromosome 1"/>
</dbReference>
<feature type="region of interest" description="Disordered" evidence="4">
    <location>
        <begin position="1"/>
        <end position="43"/>
    </location>
</feature>
<name>A0AAF0ERX8_9BASI</name>
<proteinExistence type="inferred from homology"/>
<dbReference type="Pfam" id="PF01214">
    <property type="entry name" value="CK_II_beta"/>
    <property type="match status" value="1"/>
</dbReference>
<protein>
    <recommendedName>
        <fullName evidence="3">Casein kinase II subunit beta</fullName>
        <shortName evidence="3">CK II beta</shortName>
    </recommendedName>
</protein>
<organism evidence="5 6">
    <name type="scientific">Malassezia cuniculi</name>
    <dbReference type="NCBI Taxonomy" id="948313"/>
    <lineage>
        <taxon>Eukaryota</taxon>
        <taxon>Fungi</taxon>
        <taxon>Dikarya</taxon>
        <taxon>Basidiomycota</taxon>
        <taxon>Ustilaginomycotina</taxon>
        <taxon>Malasseziomycetes</taxon>
        <taxon>Malasseziales</taxon>
        <taxon>Malasseziaceae</taxon>
        <taxon>Malassezia</taxon>
    </lineage>
</organism>
<dbReference type="PRINTS" id="PR00472">
    <property type="entry name" value="CASNKINASEII"/>
</dbReference>
<evidence type="ECO:0000313" key="6">
    <source>
        <dbReference type="Proteomes" id="UP001219933"/>
    </source>
</evidence>
<dbReference type="GO" id="GO:0019887">
    <property type="term" value="F:protein kinase regulator activity"/>
    <property type="evidence" value="ECO:0007669"/>
    <property type="project" value="InterPro"/>
</dbReference>
<dbReference type="Gene3D" id="1.10.1820.10">
    <property type="entry name" value="protein kinase ck2 holoenzyme, chain C, domain 1"/>
    <property type="match status" value="1"/>
</dbReference>
<sequence length="300" mass="33424">MATGSASAQPAGYPNTPLDAPQYGELAEDDEIYESESPSESGTEGLTWISWFCSLTGHQYFAEVAEEFIEDDFNLTGLNMLVPFYKEALEMILDVEPQEDSLKIPDVSIVESSAELLYGLIHQRYIITRQGMQQMVDKFEEGHFGVCPRVYCNSQPVLPCGRSDMPGLDTVKLFCPNCLDTYTPPSSRFHGIDGAFFGTTFPHFLLQCYRDLAPSIIAPEDPDCPASPPAGKEESTAESTPSVDMQPVRSVLVPERLGRKTPQCGIYTPRIYGFRVSEFAQTGPRMQWLRMRPHALAELE</sequence>
<accession>A0AAF0ERX8</accession>
<evidence type="ECO:0000256" key="4">
    <source>
        <dbReference type="SAM" id="MobiDB-lite"/>
    </source>
</evidence>
<comment type="function">
    <text evidence="2 3">Regulatory subunit of casein kinase II/CK2. As part of the kinase complex regulates the basal catalytic activity of the alpha subunit a constitutively active serine/threonine-protein kinase that phosphorylates a large number of substrates containing acidic residues C-terminal to the phosphorylated serine or threonine.</text>
</comment>
<reference evidence="5" key="1">
    <citation type="submission" date="2023-03" db="EMBL/GenBank/DDBJ databases">
        <title>Mating type loci evolution in Malassezia.</title>
        <authorList>
            <person name="Coelho M.A."/>
        </authorList>
    </citation>
    <scope>NUCLEOTIDE SEQUENCE</scope>
    <source>
        <strain evidence="5">CBS 11721</strain>
    </source>
</reference>
<dbReference type="FunFam" id="1.10.1820.10:FF:000005">
    <property type="entry name" value="Casein kinase II subunit beta"/>
    <property type="match status" value="1"/>
</dbReference>
<dbReference type="SMART" id="SM01085">
    <property type="entry name" value="CK_II_beta"/>
    <property type="match status" value="1"/>
</dbReference>
<dbReference type="GO" id="GO:0006359">
    <property type="term" value="P:regulation of transcription by RNA polymerase III"/>
    <property type="evidence" value="ECO:0007669"/>
    <property type="project" value="TreeGrafter"/>
</dbReference>
<dbReference type="PROSITE" id="PS01101">
    <property type="entry name" value="CK2_BETA"/>
    <property type="match status" value="1"/>
</dbReference>
<dbReference type="FunFam" id="2.20.25.20:FF:000001">
    <property type="entry name" value="Casein kinase II subunit beta"/>
    <property type="match status" value="1"/>
</dbReference>
<evidence type="ECO:0000256" key="1">
    <source>
        <dbReference type="ARBA" id="ARBA00006941"/>
    </source>
</evidence>
<dbReference type="AlphaFoldDB" id="A0AAF0ERX8"/>
<evidence type="ECO:0000256" key="2">
    <source>
        <dbReference type="ARBA" id="ARBA00045899"/>
    </source>
</evidence>
<keyword evidence="6" id="KW-1185">Reference proteome</keyword>
<feature type="region of interest" description="Disordered" evidence="4">
    <location>
        <begin position="220"/>
        <end position="248"/>
    </location>
</feature>
<gene>
    <name evidence="5" type="primary">CKB1</name>
    <name evidence="5" type="ORF">MCUN1_000902</name>
</gene>